<keyword evidence="10" id="KW-1185">Reference proteome</keyword>
<comment type="catalytic activity">
    <reaction evidence="6">
        <text>L-glutamate + H(+) = 4-aminobutanoate + CO2</text>
        <dbReference type="Rhea" id="RHEA:17785"/>
        <dbReference type="ChEBI" id="CHEBI:15378"/>
        <dbReference type="ChEBI" id="CHEBI:16526"/>
        <dbReference type="ChEBI" id="CHEBI:29985"/>
        <dbReference type="ChEBI" id="CHEBI:59888"/>
        <dbReference type="EC" id="4.1.1.15"/>
    </reaction>
</comment>
<dbReference type="Proteomes" id="UP000660262">
    <property type="component" value="Unassembled WGS sequence"/>
</dbReference>
<dbReference type="AlphaFoldDB" id="A0A830HQD7"/>
<dbReference type="SUPFAM" id="SSF53383">
    <property type="entry name" value="PLP-dependent transferases"/>
    <property type="match status" value="1"/>
</dbReference>
<comment type="cofactor">
    <cofactor evidence="1 7 8">
        <name>pyridoxal 5'-phosphate</name>
        <dbReference type="ChEBI" id="CHEBI:597326"/>
    </cofactor>
</comment>
<comment type="caution">
    <text evidence="9">The sequence shown here is derived from an EMBL/GenBank/DDBJ whole genome shotgun (WGS) entry which is preliminary data.</text>
</comment>
<gene>
    <name evidence="9" type="ORF">PPROV_000594900</name>
</gene>
<evidence type="ECO:0000256" key="6">
    <source>
        <dbReference type="ARBA" id="ARBA00048868"/>
    </source>
</evidence>
<sequence>MADSPAAVAAAAAGSSDYPLFASTDGRFVPATATSFPAKGIPRAHAEDFIEQYHLLDYKPRLNTSSYVNVEFDGHEKRLMECASRVNIADQTIYPGSWALHNDTLSMVARLWNAPEDAFDAVNSFPGAQTVGSTEACLLAGLALKMRWRSWYSKRYGVDKSTTRGILPNIVISSCYQAAWEKFTRYMDVDLKIVRPQFDKNGFRISSDDVAEACDERTIGVVAIFGNHYSGDFDPVGEISRRLEQLNTEMDWQIAIHVDAASGGFVAPFLPEGSVEAWDFRLPNVVSISASGHKFGLSSCGTGWIVWRRRHDLAEHVATSVTYLGGCGESYTLNFSRPATGSYIQMYKFATLGMEGYSRAIENQMQVASLIRKKLSEMRGEDNVTPRFLILDSAYDTSECCLPVVCAMLNPELDLPYNDQDLQHVVAERHWYVSAYQLSFVHPSTDDVQALLDNGPTQDQTCFRIVVKCSLTAHLATDIIDTIRETVSFLDVAGAGYAKMHRVKPGHVRRVWTKPNEHAAC</sequence>
<dbReference type="InterPro" id="IPR002129">
    <property type="entry name" value="PyrdxlP-dep_de-COase"/>
</dbReference>
<dbReference type="PANTHER" id="PTHR43321:SF3">
    <property type="entry name" value="GLUTAMATE DECARBOXYLASE"/>
    <property type="match status" value="1"/>
</dbReference>
<evidence type="ECO:0000313" key="9">
    <source>
        <dbReference type="EMBL" id="GHP07207.1"/>
    </source>
</evidence>
<comment type="similarity">
    <text evidence="2 8">Belongs to the group II decarboxylase family.</text>
</comment>
<evidence type="ECO:0000256" key="5">
    <source>
        <dbReference type="ARBA" id="ARBA00023239"/>
    </source>
</evidence>
<evidence type="ECO:0000256" key="3">
    <source>
        <dbReference type="ARBA" id="ARBA00012421"/>
    </source>
</evidence>
<organism evidence="9 10">
    <name type="scientific">Pycnococcus provasolii</name>
    <dbReference type="NCBI Taxonomy" id="41880"/>
    <lineage>
        <taxon>Eukaryota</taxon>
        <taxon>Viridiplantae</taxon>
        <taxon>Chlorophyta</taxon>
        <taxon>Pseudoscourfieldiophyceae</taxon>
        <taxon>Pseudoscourfieldiales</taxon>
        <taxon>Pycnococcaceae</taxon>
        <taxon>Pycnococcus</taxon>
    </lineage>
</organism>
<evidence type="ECO:0000256" key="4">
    <source>
        <dbReference type="ARBA" id="ARBA00022898"/>
    </source>
</evidence>
<dbReference type="EMBL" id="BNJQ01000015">
    <property type="protein sequence ID" value="GHP07207.1"/>
    <property type="molecule type" value="Genomic_DNA"/>
</dbReference>
<keyword evidence="5 8" id="KW-0456">Lyase</keyword>
<protein>
    <recommendedName>
        <fullName evidence="3">glutamate decarboxylase</fullName>
        <ecNumber evidence="3">4.1.1.15</ecNumber>
    </recommendedName>
</protein>
<dbReference type="PANTHER" id="PTHR43321">
    <property type="entry name" value="GLUTAMATE DECARBOXYLASE"/>
    <property type="match status" value="1"/>
</dbReference>
<dbReference type="Gene3D" id="3.40.640.10">
    <property type="entry name" value="Type I PLP-dependent aspartate aminotransferase-like (Major domain)"/>
    <property type="match status" value="1"/>
</dbReference>
<reference evidence="9" key="1">
    <citation type="submission" date="2020-10" db="EMBL/GenBank/DDBJ databases">
        <title>Unveiling of a novel bifunctional photoreceptor, Dualchrome1, isolated from a cosmopolitan green alga.</title>
        <authorList>
            <person name="Suzuki S."/>
            <person name="Kawachi M."/>
        </authorList>
    </citation>
    <scope>NUCLEOTIDE SEQUENCE</scope>
    <source>
        <strain evidence="9">NIES 2893</strain>
    </source>
</reference>
<evidence type="ECO:0000256" key="2">
    <source>
        <dbReference type="ARBA" id="ARBA00009533"/>
    </source>
</evidence>
<dbReference type="GO" id="GO:0006538">
    <property type="term" value="P:L-glutamate catabolic process"/>
    <property type="evidence" value="ECO:0007669"/>
    <property type="project" value="TreeGrafter"/>
</dbReference>
<dbReference type="EC" id="4.1.1.15" evidence="3"/>
<feature type="modified residue" description="N6-(pyridoxal phosphate)lysine" evidence="7">
    <location>
        <position position="294"/>
    </location>
</feature>
<dbReference type="GO" id="GO:0005829">
    <property type="term" value="C:cytosol"/>
    <property type="evidence" value="ECO:0007669"/>
    <property type="project" value="TreeGrafter"/>
</dbReference>
<dbReference type="Gene3D" id="3.90.1150.160">
    <property type="match status" value="1"/>
</dbReference>
<dbReference type="OrthoDB" id="5152799at2759"/>
<dbReference type="Pfam" id="PF00282">
    <property type="entry name" value="Pyridoxal_deC"/>
    <property type="match status" value="1"/>
</dbReference>
<dbReference type="InterPro" id="IPR015421">
    <property type="entry name" value="PyrdxlP-dep_Trfase_major"/>
</dbReference>
<dbReference type="InterPro" id="IPR010107">
    <property type="entry name" value="Glutamate_decarboxylase"/>
</dbReference>
<evidence type="ECO:0000256" key="8">
    <source>
        <dbReference type="RuleBase" id="RU000382"/>
    </source>
</evidence>
<proteinExistence type="inferred from homology"/>
<keyword evidence="4 7" id="KW-0663">Pyridoxal phosphate</keyword>
<name>A0A830HQD7_9CHLO</name>
<dbReference type="GO" id="GO:0030170">
    <property type="term" value="F:pyridoxal phosphate binding"/>
    <property type="evidence" value="ECO:0007669"/>
    <property type="project" value="InterPro"/>
</dbReference>
<evidence type="ECO:0000313" key="10">
    <source>
        <dbReference type="Proteomes" id="UP000660262"/>
    </source>
</evidence>
<dbReference type="InterPro" id="IPR015424">
    <property type="entry name" value="PyrdxlP-dep_Trfase"/>
</dbReference>
<accession>A0A830HQD7</accession>
<evidence type="ECO:0000256" key="1">
    <source>
        <dbReference type="ARBA" id="ARBA00001933"/>
    </source>
</evidence>
<evidence type="ECO:0000256" key="7">
    <source>
        <dbReference type="PIRSR" id="PIRSR602129-50"/>
    </source>
</evidence>
<dbReference type="GO" id="GO:0004351">
    <property type="term" value="F:glutamate decarboxylase activity"/>
    <property type="evidence" value="ECO:0007669"/>
    <property type="project" value="UniProtKB-EC"/>
</dbReference>